<dbReference type="InterPro" id="IPR005467">
    <property type="entry name" value="His_kinase_dom"/>
</dbReference>
<keyword evidence="5" id="KW-0812">Transmembrane</keyword>
<evidence type="ECO:0000256" key="4">
    <source>
        <dbReference type="SAM" id="Coils"/>
    </source>
</evidence>
<dbReference type="Pfam" id="PF02518">
    <property type="entry name" value="HATPase_c"/>
    <property type="match status" value="1"/>
</dbReference>
<dbReference type="SMART" id="SM00387">
    <property type="entry name" value="HATPase_c"/>
    <property type="match status" value="1"/>
</dbReference>
<dbReference type="InterPro" id="IPR003594">
    <property type="entry name" value="HATPase_dom"/>
</dbReference>
<dbReference type="InterPro" id="IPR011123">
    <property type="entry name" value="Y_Y_Y"/>
</dbReference>
<feature type="chain" id="PRO_5046728152" description="histidine kinase" evidence="6">
    <location>
        <begin position="20"/>
        <end position="1350"/>
    </location>
</feature>
<dbReference type="InterPro" id="IPR036097">
    <property type="entry name" value="HisK_dim/P_sf"/>
</dbReference>
<evidence type="ECO:0000313" key="8">
    <source>
        <dbReference type="EMBL" id="GAA4451443.1"/>
    </source>
</evidence>
<accession>A0ABP8MLE3</accession>
<protein>
    <recommendedName>
        <fullName evidence="2">histidine kinase</fullName>
        <ecNumber evidence="2">2.7.13.3</ecNumber>
    </recommendedName>
</protein>
<dbReference type="SUPFAM" id="SSF63829">
    <property type="entry name" value="Calcium-dependent phosphotriesterase"/>
    <property type="match status" value="3"/>
</dbReference>
<dbReference type="SMART" id="SM00388">
    <property type="entry name" value="HisKA"/>
    <property type="match status" value="1"/>
</dbReference>
<keyword evidence="3" id="KW-0597">Phosphoprotein</keyword>
<dbReference type="InterPro" id="IPR004358">
    <property type="entry name" value="Sig_transdc_His_kin-like_C"/>
</dbReference>
<dbReference type="InterPro" id="IPR011047">
    <property type="entry name" value="Quinoprotein_ADH-like_sf"/>
</dbReference>
<dbReference type="InterPro" id="IPR003661">
    <property type="entry name" value="HisK_dim/P_dom"/>
</dbReference>
<keyword evidence="8" id="KW-0378">Hydrolase</keyword>
<keyword evidence="6" id="KW-0732">Signal</keyword>
<organism evidence="8 9">
    <name type="scientific">Nibrella saemangeumensis</name>
    <dbReference type="NCBI Taxonomy" id="1084526"/>
    <lineage>
        <taxon>Bacteria</taxon>
        <taxon>Pseudomonadati</taxon>
        <taxon>Bacteroidota</taxon>
        <taxon>Cytophagia</taxon>
        <taxon>Cytophagales</taxon>
        <taxon>Spirosomataceae</taxon>
        <taxon>Nibrella</taxon>
    </lineage>
</organism>
<dbReference type="InterPro" id="IPR015943">
    <property type="entry name" value="WD40/YVTN_repeat-like_dom_sf"/>
</dbReference>
<dbReference type="Gene3D" id="2.60.40.10">
    <property type="entry name" value="Immunoglobulins"/>
    <property type="match status" value="1"/>
</dbReference>
<dbReference type="Gene3D" id="1.10.287.130">
    <property type="match status" value="1"/>
</dbReference>
<evidence type="ECO:0000256" key="6">
    <source>
        <dbReference type="SAM" id="SignalP"/>
    </source>
</evidence>
<dbReference type="PRINTS" id="PR00344">
    <property type="entry name" value="BCTRLSENSOR"/>
</dbReference>
<comment type="catalytic activity">
    <reaction evidence="1">
        <text>ATP + protein L-histidine = ADP + protein N-phospho-L-histidine.</text>
        <dbReference type="EC" id="2.7.13.3"/>
    </reaction>
</comment>
<keyword evidence="5" id="KW-1133">Transmembrane helix</keyword>
<dbReference type="PROSITE" id="PS50109">
    <property type="entry name" value="HIS_KIN"/>
    <property type="match status" value="1"/>
</dbReference>
<sequence length="1350" mass="153634">MLRQLLLLGLLLLASPSQSQLPEKLTFDQLNTVDGLPENFVHAMLQDHLGFMWLGTQNGLVRYDGAKMDVFRYDKRNPFSLKALNIRALLEDKNGDVWICGDGLYRFDRTTQHFIDYTPKGKDAPAQTELGLYMHQDRQGQIWTIGWSDKVKAHVLNRLNPKTGQWTVYRNDGSKRPNLTHTAIHFNPYFTGDRQVNLSFKEDQQGQVWVITTDQRGYTSGLLLHRYNRESDRFEIFQPLIAPQSDVAFERPSGVCLDKRGLLWVSTAGNGLFQIHPRTRKILAHYQHQTAPGLANDSILSLYQDRQSNLWLNTVKGLTKFIPSSGTFRHYRHIPANRHTPSGSILWSLREMKNGDMWFRAQSTWGYVDHIGVDFYDHRTDQFTRYKDSPGLRITWGVSTVLEDHSGSVWVNAPGFGLFKQNRMPRFTRYTHDSTQKNTVSDIVVTAIYEAPSEPDVLWLGTFKGLDRWNRKTGVFTHYTHDPKNRASIAKGGVSSIVEDRQKRLWVGTYGGGLCLLNRQTGTFTRFANNIYDQHTISNDVVEAILPARDGSLWVSTEWGLNRMDIERRQFKAFHQADTTYQDVLLRQVDMLLRQVKPIASILHPANKVDKTIPFALTKPGAVLVTAMGELTALNRSDYGWIEDSKGHIVWEMNVARSRHAGGRLDNRLQIEPIQLAAGSYRLRYRTNEWHSFGQWLYAGPDRPDWWGIQVLPLTTSQTEQIAKLVRKSQLNGLLDYNSHCLLQDKKGNIWIGTGNQGVAKYNPATNTFIHYHNQLEGPHFVVSLLEDTSGSGTIWATDYFKGLMKIDPEKGTIKRFTSEQGLPYQAVRTVQQDRHGYIWLGSDNGLSRFDPATGRVQNFNPSQGFPDLRFFHRSTKAPDGTFYFGGFEGFVRFRPDQITTDTIKPKVALTGLTIFNTPVEIGDKQPLKAHISVADEVTLAYDQNDLTFQFVAPHYIRAAQIQYAYRLDGYDKDWSPATTRQARYTDLAPGTYTFQVKAANADGLWSERPTSIKVIIYPPWWHTWWAYVLYAVLLASSLRAYILYRSRTLRRQNRILEEKVSLRTQQIQQQKEEIETQRDNLEDTLTELKATQDQLVQKEKMASLGQLTAGIAHEIQNPLNFVNNLSEVSTELIDELVEEAKAGHTDDVLDIASDLKETLEKVSHHGKRADSIVKGMLQHSRASSGEKQPTDLNALADEYLRLAYHGIRAKDQNFNADLRLNLDPSVKQVNIAPQEIGRVLLNLYNNAFYAVQEKHRQTGNGYQPQVEVTTHQENGKVELRVKDNGTGIPSEILTKIYQPFFTTKPTGQGTGLGLSLSYDIVTKGHGGEMQVETKTGEGTEFIVELPVTE</sequence>
<name>A0ABP8MLE3_9BACT</name>
<evidence type="ECO:0000313" key="9">
    <source>
        <dbReference type="Proteomes" id="UP001501175"/>
    </source>
</evidence>
<keyword evidence="8" id="KW-0808">Transferase</keyword>
<dbReference type="SUPFAM" id="SSF55874">
    <property type="entry name" value="ATPase domain of HSP90 chaperone/DNA topoisomerase II/histidine kinase"/>
    <property type="match status" value="1"/>
</dbReference>
<keyword evidence="8" id="KW-0418">Kinase</keyword>
<dbReference type="InterPro" id="IPR011110">
    <property type="entry name" value="Reg_prop"/>
</dbReference>
<dbReference type="InterPro" id="IPR013783">
    <property type="entry name" value="Ig-like_fold"/>
</dbReference>
<dbReference type="GO" id="GO:0016301">
    <property type="term" value="F:kinase activity"/>
    <property type="evidence" value="ECO:0007669"/>
    <property type="project" value="UniProtKB-KW"/>
</dbReference>
<keyword evidence="4" id="KW-0175">Coiled coil</keyword>
<dbReference type="CDD" id="cd00082">
    <property type="entry name" value="HisKA"/>
    <property type="match status" value="1"/>
</dbReference>
<dbReference type="SUPFAM" id="SSF47384">
    <property type="entry name" value="Homodimeric domain of signal transducing histidine kinase"/>
    <property type="match status" value="1"/>
</dbReference>
<feature type="domain" description="Histidine kinase" evidence="7">
    <location>
        <begin position="1111"/>
        <end position="1350"/>
    </location>
</feature>
<dbReference type="Pfam" id="PF07494">
    <property type="entry name" value="Reg_prop"/>
    <property type="match status" value="4"/>
</dbReference>
<dbReference type="EMBL" id="BAABHD010000014">
    <property type="protein sequence ID" value="GAA4451443.1"/>
    <property type="molecule type" value="Genomic_DNA"/>
</dbReference>
<feature type="transmembrane region" description="Helical" evidence="5">
    <location>
        <begin position="1025"/>
        <end position="1045"/>
    </location>
</feature>
<evidence type="ECO:0000256" key="5">
    <source>
        <dbReference type="SAM" id="Phobius"/>
    </source>
</evidence>
<dbReference type="Pfam" id="PF07495">
    <property type="entry name" value="Y_Y_Y"/>
    <property type="match status" value="1"/>
</dbReference>
<dbReference type="SUPFAM" id="SSF50998">
    <property type="entry name" value="Quinoprotein alcohol dehydrogenase-like"/>
    <property type="match status" value="1"/>
</dbReference>
<dbReference type="PANTHER" id="PTHR43547">
    <property type="entry name" value="TWO-COMPONENT HISTIDINE KINASE"/>
    <property type="match status" value="1"/>
</dbReference>
<evidence type="ECO:0000259" key="7">
    <source>
        <dbReference type="PROSITE" id="PS50109"/>
    </source>
</evidence>
<dbReference type="Gene3D" id="3.30.565.10">
    <property type="entry name" value="Histidine kinase-like ATPase, C-terminal domain"/>
    <property type="match status" value="1"/>
</dbReference>
<gene>
    <name evidence="8" type="ORF">GCM10023189_13500</name>
</gene>
<keyword evidence="5" id="KW-0472">Membrane</keyword>
<evidence type="ECO:0000256" key="2">
    <source>
        <dbReference type="ARBA" id="ARBA00012438"/>
    </source>
</evidence>
<comment type="caution">
    <text evidence="8">The sequence shown here is derived from an EMBL/GenBank/DDBJ whole genome shotgun (WGS) entry which is preliminary data.</text>
</comment>
<feature type="signal peptide" evidence="6">
    <location>
        <begin position="1"/>
        <end position="19"/>
    </location>
</feature>
<dbReference type="GO" id="GO:0016787">
    <property type="term" value="F:hydrolase activity"/>
    <property type="evidence" value="ECO:0007669"/>
    <property type="project" value="UniProtKB-KW"/>
</dbReference>
<dbReference type="InterPro" id="IPR036890">
    <property type="entry name" value="HATPase_C_sf"/>
</dbReference>
<dbReference type="RefSeq" id="WP_345241864.1">
    <property type="nucleotide sequence ID" value="NZ_BAABHD010000014.1"/>
</dbReference>
<dbReference type="Gene3D" id="2.130.10.10">
    <property type="entry name" value="YVTN repeat-like/Quinoprotein amine dehydrogenase"/>
    <property type="match status" value="4"/>
</dbReference>
<evidence type="ECO:0000256" key="1">
    <source>
        <dbReference type="ARBA" id="ARBA00000085"/>
    </source>
</evidence>
<dbReference type="Proteomes" id="UP001501175">
    <property type="component" value="Unassembled WGS sequence"/>
</dbReference>
<dbReference type="EC" id="2.7.13.3" evidence="2"/>
<dbReference type="PANTHER" id="PTHR43547:SF2">
    <property type="entry name" value="HYBRID SIGNAL TRANSDUCTION HISTIDINE KINASE C"/>
    <property type="match status" value="1"/>
</dbReference>
<reference evidence="9" key="1">
    <citation type="journal article" date="2019" name="Int. J. Syst. Evol. Microbiol.">
        <title>The Global Catalogue of Microorganisms (GCM) 10K type strain sequencing project: providing services to taxonomists for standard genome sequencing and annotation.</title>
        <authorList>
            <consortium name="The Broad Institute Genomics Platform"/>
            <consortium name="The Broad Institute Genome Sequencing Center for Infectious Disease"/>
            <person name="Wu L."/>
            <person name="Ma J."/>
        </authorList>
    </citation>
    <scope>NUCLEOTIDE SEQUENCE [LARGE SCALE GENOMIC DNA]</scope>
    <source>
        <strain evidence="9">JCM 17927</strain>
    </source>
</reference>
<feature type="coiled-coil region" evidence="4">
    <location>
        <begin position="1054"/>
        <end position="1102"/>
    </location>
</feature>
<proteinExistence type="predicted"/>
<evidence type="ECO:0000256" key="3">
    <source>
        <dbReference type="ARBA" id="ARBA00022553"/>
    </source>
</evidence>
<keyword evidence="9" id="KW-1185">Reference proteome</keyword>